<keyword evidence="2" id="KW-0238">DNA-binding</keyword>
<dbReference type="InterPro" id="IPR039420">
    <property type="entry name" value="WalR-like"/>
</dbReference>
<evidence type="ECO:0000256" key="2">
    <source>
        <dbReference type="ARBA" id="ARBA00023125"/>
    </source>
</evidence>
<dbReference type="Pfam" id="PF00196">
    <property type="entry name" value="GerE"/>
    <property type="match status" value="1"/>
</dbReference>
<feature type="domain" description="Response regulatory" evidence="5">
    <location>
        <begin position="5"/>
        <end position="122"/>
    </location>
</feature>
<feature type="modified residue" description="4-aspartylphosphate" evidence="3">
    <location>
        <position position="56"/>
    </location>
</feature>
<dbReference type="InterPro" id="IPR001789">
    <property type="entry name" value="Sig_transdc_resp-reg_receiver"/>
</dbReference>
<dbReference type="PANTHER" id="PTHR43214:SF43">
    <property type="entry name" value="TWO-COMPONENT RESPONSE REGULATOR"/>
    <property type="match status" value="1"/>
</dbReference>
<evidence type="ECO:0000259" key="4">
    <source>
        <dbReference type="PROSITE" id="PS50043"/>
    </source>
</evidence>
<dbReference type="PROSITE" id="PS00622">
    <property type="entry name" value="HTH_LUXR_1"/>
    <property type="match status" value="1"/>
</dbReference>
<dbReference type="PROSITE" id="PS50043">
    <property type="entry name" value="HTH_LUXR_2"/>
    <property type="match status" value="1"/>
</dbReference>
<evidence type="ECO:0000256" key="1">
    <source>
        <dbReference type="ARBA" id="ARBA00022553"/>
    </source>
</evidence>
<dbReference type="SUPFAM" id="SSF52172">
    <property type="entry name" value="CheY-like"/>
    <property type="match status" value="1"/>
</dbReference>
<protein>
    <submittedName>
        <fullName evidence="6">Response regulator</fullName>
    </submittedName>
</protein>
<feature type="domain" description="HTH luxR-type" evidence="4">
    <location>
        <begin position="150"/>
        <end position="214"/>
    </location>
</feature>
<evidence type="ECO:0000313" key="7">
    <source>
        <dbReference type="Proteomes" id="UP001597511"/>
    </source>
</evidence>
<comment type="caution">
    <text evidence="6">The sequence shown here is derived from an EMBL/GenBank/DDBJ whole genome shotgun (WGS) entry which is preliminary data.</text>
</comment>
<dbReference type="CDD" id="cd06170">
    <property type="entry name" value="LuxR_C_like"/>
    <property type="match status" value="1"/>
</dbReference>
<dbReference type="InterPro" id="IPR000792">
    <property type="entry name" value="Tscrpt_reg_LuxR_C"/>
</dbReference>
<evidence type="ECO:0000256" key="3">
    <source>
        <dbReference type="PROSITE-ProRule" id="PRU00169"/>
    </source>
</evidence>
<accession>A0ABW6A9A9</accession>
<dbReference type="PRINTS" id="PR00038">
    <property type="entry name" value="HTHLUXR"/>
</dbReference>
<dbReference type="Pfam" id="PF00072">
    <property type="entry name" value="Response_reg"/>
    <property type="match status" value="1"/>
</dbReference>
<dbReference type="EMBL" id="JBHUOZ010000003">
    <property type="protein sequence ID" value="MFD2920273.1"/>
    <property type="molecule type" value="Genomic_DNA"/>
</dbReference>
<dbReference type="PROSITE" id="PS50110">
    <property type="entry name" value="RESPONSE_REGULATORY"/>
    <property type="match status" value="1"/>
</dbReference>
<keyword evidence="7" id="KW-1185">Reference proteome</keyword>
<name>A0ABW6A9A9_9BACT</name>
<dbReference type="SMART" id="SM00448">
    <property type="entry name" value="REC"/>
    <property type="match status" value="1"/>
</dbReference>
<proteinExistence type="predicted"/>
<reference evidence="7" key="1">
    <citation type="journal article" date="2019" name="Int. J. Syst. Evol. Microbiol.">
        <title>The Global Catalogue of Microorganisms (GCM) 10K type strain sequencing project: providing services to taxonomists for standard genome sequencing and annotation.</title>
        <authorList>
            <consortium name="The Broad Institute Genomics Platform"/>
            <consortium name="The Broad Institute Genome Sequencing Center for Infectious Disease"/>
            <person name="Wu L."/>
            <person name="Ma J."/>
        </authorList>
    </citation>
    <scope>NUCLEOTIDE SEQUENCE [LARGE SCALE GENOMIC DNA]</scope>
    <source>
        <strain evidence="7">KCTC 23299</strain>
    </source>
</reference>
<dbReference type="Gene3D" id="3.40.50.2300">
    <property type="match status" value="1"/>
</dbReference>
<dbReference type="InterPro" id="IPR011006">
    <property type="entry name" value="CheY-like_superfamily"/>
</dbReference>
<dbReference type="InterPro" id="IPR016032">
    <property type="entry name" value="Sig_transdc_resp-reg_C-effctor"/>
</dbReference>
<dbReference type="CDD" id="cd17535">
    <property type="entry name" value="REC_NarL-like"/>
    <property type="match status" value="1"/>
</dbReference>
<sequence>MSDIKVCIVDDNSQLRNTLKDIIEMSDGYVCVGTLATAEEAVTEIPTLRPDVVLMDINLGSTESGIDCVRVLKPLLANTNFMMCTVYEEDEKIFEALSAGASGYILKKTSPFLLLNAIKELYEGGAPMSSQIARKVVAAFQNQQPVNTEAEQEINKLTVREKEILEWLSKGLSYKEIAASIFLSPETVRKHVYHIYEKLHVNNRVEAVNKYYGR</sequence>
<evidence type="ECO:0000313" key="6">
    <source>
        <dbReference type="EMBL" id="MFD2920273.1"/>
    </source>
</evidence>
<dbReference type="SMART" id="SM00421">
    <property type="entry name" value="HTH_LUXR"/>
    <property type="match status" value="1"/>
</dbReference>
<dbReference type="Proteomes" id="UP001597511">
    <property type="component" value="Unassembled WGS sequence"/>
</dbReference>
<organism evidence="6 7">
    <name type="scientific">Terrimonas rubra</name>
    <dbReference type="NCBI Taxonomy" id="1035890"/>
    <lineage>
        <taxon>Bacteria</taxon>
        <taxon>Pseudomonadati</taxon>
        <taxon>Bacteroidota</taxon>
        <taxon>Chitinophagia</taxon>
        <taxon>Chitinophagales</taxon>
        <taxon>Chitinophagaceae</taxon>
        <taxon>Terrimonas</taxon>
    </lineage>
</organism>
<dbReference type="InterPro" id="IPR058245">
    <property type="entry name" value="NreC/VraR/RcsB-like_REC"/>
</dbReference>
<evidence type="ECO:0000259" key="5">
    <source>
        <dbReference type="PROSITE" id="PS50110"/>
    </source>
</evidence>
<dbReference type="SUPFAM" id="SSF46894">
    <property type="entry name" value="C-terminal effector domain of the bipartite response regulators"/>
    <property type="match status" value="1"/>
</dbReference>
<gene>
    <name evidence="6" type="ORF">ACFS6H_11165</name>
</gene>
<keyword evidence="1 3" id="KW-0597">Phosphoprotein</keyword>
<dbReference type="PANTHER" id="PTHR43214">
    <property type="entry name" value="TWO-COMPONENT RESPONSE REGULATOR"/>
    <property type="match status" value="1"/>
</dbReference>
<dbReference type="RefSeq" id="WP_386098338.1">
    <property type="nucleotide sequence ID" value="NZ_JBHUOZ010000003.1"/>
</dbReference>